<comment type="similarity">
    <text evidence="6">Belongs to the ROX family. MINA53 subfamily.</text>
</comment>
<dbReference type="PROSITE" id="PS00018">
    <property type="entry name" value="EF_HAND_1"/>
    <property type="match status" value="1"/>
</dbReference>
<evidence type="ECO:0000256" key="8">
    <source>
        <dbReference type="ARBA" id="ARBA00034359"/>
    </source>
</evidence>
<feature type="compositionally biased region" description="Polar residues" evidence="14">
    <location>
        <begin position="630"/>
        <end position="643"/>
    </location>
</feature>
<evidence type="ECO:0000256" key="11">
    <source>
        <dbReference type="ARBA" id="ARBA00046256"/>
    </source>
</evidence>
<dbReference type="EMBL" id="CAICTM010000201">
    <property type="protein sequence ID" value="CAB9504603.1"/>
    <property type="molecule type" value="Genomic_DNA"/>
</dbReference>
<dbReference type="PANTHER" id="PTHR13096:SF7">
    <property type="entry name" value="RIBOSOMAL OXYGENASE 2"/>
    <property type="match status" value="1"/>
</dbReference>
<feature type="compositionally biased region" description="Low complexity" evidence="14">
    <location>
        <begin position="541"/>
        <end position="558"/>
    </location>
</feature>
<dbReference type="InterPro" id="IPR018247">
    <property type="entry name" value="EF_Hand_1_Ca_BS"/>
</dbReference>
<dbReference type="InterPro" id="IPR003347">
    <property type="entry name" value="JmjC_dom"/>
</dbReference>
<comment type="function">
    <text evidence="11">Oxygenase that can act as both a histone lysine demethylase and a ribosomal histidine hydroxylase. Is involved in the demethylation of trimethylated 'Lys-9' on histone H3 (H3K9me3), leading to an increase in ribosomal RNA expression. Also catalyzes the hydroxylation of 60S ribosomal protein L27a on 'His-39'. May play an important role in cell growth and survival. May be involved in ribosome biogenesis, most likely during the assembly process of pre-ribosomal particles.</text>
</comment>
<dbReference type="GO" id="GO:0046872">
    <property type="term" value="F:metal ion binding"/>
    <property type="evidence" value="ECO:0007669"/>
    <property type="project" value="UniProtKB-KW"/>
</dbReference>
<proteinExistence type="inferred from homology"/>
<feature type="compositionally biased region" description="Pro residues" evidence="14">
    <location>
        <begin position="573"/>
        <end position="584"/>
    </location>
</feature>
<dbReference type="GO" id="GO:0051864">
    <property type="term" value="F:histone H3K36 demethylase activity"/>
    <property type="evidence" value="ECO:0007669"/>
    <property type="project" value="TreeGrafter"/>
</dbReference>
<feature type="compositionally biased region" description="Low complexity" evidence="14">
    <location>
        <begin position="501"/>
        <end position="525"/>
    </location>
</feature>
<feature type="compositionally biased region" description="Low complexity" evidence="14">
    <location>
        <begin position="720"/>
        <end position="729"/>
    </location>
</feature>
<name>A0A9N8DKD3_9STRA</name>
<evidence type="ECO:0000313" key="17">
    <source>
        <dbReference type="EMBL" id="CAB9504603.1"/>
    </source>
</evidence>
<evidence type="ECO:0000256" key="15">
    <source>
        <dbReference type="SAM" id="SignalP"/>
    </source>
</evidence>
<evidence type="ECO:0000256" key="3">
    <source>
        <dbReference type="ARBA" id="ARBA00022517"/>
    </source>
</evidence>
<feature type="domain" description="JmjC" evidence="16">
    <location>
        <begin position="139"/>
        <end position="243"/>
    </location>
</feature>
<keyword evidence="15" id="KW-0732">Signal</keyword>
<dbReference type="GO" id="GO:0042254">
    <property type="term" value="P:ribosome biogenesis"/>
    <property type="evidence" value="ECO:0007669"/>
    <property type="project" value="UniProtKB-KW"/>
</dbReference>
<dbReference type="GO" id="GO:0036139">
    <property type="term" value="F:peptidyl-histidine dioxygenase activity"/>
    <property type="evidence" value="ECO:0007669"/>
    <property type="project" value="UniProtKB-EC"/>
</dbReference>
<feature type="region of interest" description="Disordered" evidence="14">
    <location>
        <begin position="336"/>
        <end position="385"/>
    </location>
</feature>
<feature type="compositionally biased region" description="Polar residues" evidence="14">
    <location>
        <begin position="732"/>
        <end position="762"/>
    </location>
</feature>
<sequence length="966" mass="102028">MMPVALFFLLVASVATSASGRPVNPFAFDKVRIERHAVSTSMAKATFRRILTAALPSPQDSFDMNLIGLKGDAGSQWDQLLGKSERARMFHKIVGGSKVDQSRATGILRLEHLRHQSTTKAIIHAAVDNSVLEDGGTIHLYLSLPNSAALGNHTDITNIFVLQLVGSKDWVFCQEEENAFYHTSLRGKLDKCTTYNVEEMEHMECTRETLYPGDVLYLPKRVVHSARATDSGLSAHLTFGLSDHMCSEDSRKVFLPANNRALSDTCNSDEGGSSCNTGCTGSCDDSCDSGCNHSCDYGIASCDSSCDGRCDYSCDTLCNEGCDICPNMPTSPTVPLPTAAPAVSDSPSLAPSQKTPLPTGAPTVAPTWPPTTMPTTRTPTSKPIAPTMMEPTTAAPTATFILPFLVCRVKLHGRDSNNDGLMSQTEFLFFVNGLPFTDEHYPSFESLPSSVQAVYNSYALADTGQIDIFGTGLLEQATQDKLDTLEQFCFDTQMAWAQSEAGATTAAPSFPPTTTQPTSSASALPTAPPTQVPTKQPTLHPSMSPSAPPTSSSPSLSPTSPPTTAPTNKPSMSPSPPLTSPPTTLPTLQPTSRQPTSSPSPTVVPTKQPMFTSSPQTSPPTTFPTKQPSLSPSTLLTFPFTEQPTKKPSSSPSPPPISPLTEPPTKKPTSSPSPLPISHPSALPSAFPSVSSHPTILRIGSNIFAPTNNPHESPGNLGQPPSKESTTKSPSRHPSSWPSTLLTSNPTHDPTTDPSIVPTQVPSRPPMPHSAQTPSVTPVGLPSLEATIPSNGSSAVAFELAAMGEVCSGDNDCETGACHWTKTSVSNTGSSGGCVCNQVTHAGCANGTHCAVVAHDHKNNSSFPACRVSNGHECTRDSQCHSNRCVFGDNQAQERHNIFDHRTFEGVCGPGPVTATAEPGPTEAPGTTTLNGSVNQDTPFSCSHNSLLFGQVATLSALIIALGMIF</sequence>
<comment type="catalytic activity">
    <reaction evidence="13">
        <text>L-histidyl-[protein] + 2-oxoglutarate + O2 = (3S)-3-hydroxy-L-histidyl-[protein] + succinate + CO2</text>
        <dbReference type="Rhea" id="RHEA:54256"/>
        <dbReference type="Rhea" id="RHEA-COMP:9745"/>
        <dbReference type="Rhea" id="RHEA-COMP:13840"/>
        <dbReference type="ChEBI" id="CHEBI:15379"/>
        <dbReference type="ChEBI" id="CHEBI:16526"/>
        <dbReference type="ChEBI" id="CHEBI:16810"/>
        <dbReference type="ChEBI" id="CHEBI:29979"/>
        <dbReference type="ChEBI" id="CHEBI:30031"/>
        <dbReference type="ChEBI" id="CHEBI:138021"/>
        <dbReference type="EC" id="1.14.11.79"/>
    </reaction>
</comment>
<evidence type="ECO:0000256" key="9">
    <source>
        <dbReference type="ARBA" id="ARBA00034360"/>
    </source>
</evidence>
<feature type="compositionally biased region" description="Pro residues" evidence="14">
    <location>
        <begin position="651"/>
        <end position="662"/>
    </location>
</feature>
<evidence type="ECO:0000256" key="7">
    <source>
        <dbReference type="ARBA" id="ARBA00034334"/>
    </source>
</evidence>
<comment type="catalytic activity">
    <reaction evidence="12">
        <text>L-histidyl-[ribosomal protein uL15] + 2-oxoglutarate + O2 = (3S)-3-hydroxy-L-histidyl-[ribosomal protein uL15] + succinate + CO2</text>
        <dbReference type="Rhea" id="RHEA:54024"/>
        <dbReference type="Rhea" id="RHEA-COMP:13760"/>
        <dbReference type="Rhea" id="RHEA-COMP:13761"/>
        <dbReference type="ChEBI" id="CHEBI:15379"/>
        <dbReference type="ChEBI" id="CHEBI:16526"/>
        <dbReference type="ChEBI" id="CHEBI:16810"/>
        <dbReference type="ChEBI" id="CHEBI:29979"/>
        <dbReference type="ChEBI" id="CHEBI:30031"/>
        <dbReference type="ChEBI" id="CHEBI:138021"/>
    </reaction>
</comment>
<accession>A0A9N8DKD3</accession>
<evidence type="ECO:0000256" key="6">
    <source>
        <dbReference type="ARBA" id="ARBA00034314"/>
    </source>
</evidence>
<evidence type="ECO:0000256" key="1">
    <source>
        <dbReference type="ARBA" id="ARBA00001954"/>
    </source>
</evidence>
<evidence type="ECO:0000256" key="10">
    <source>
        <dbReference type="ARBA" id="ARBA00034372"/>
    </source>
</evidence>
<dbReference type="InterPro" id="IPR039994">
    <property type="entry name" value="NO66-like"/>
</dbReference>
<evidence type="ECO:0000256" key="12">
    <source>
        <dbReference type="ARBA" id="ARBA00047687"/>
    </source>
</evidence>
<feature type="compositionally biased region" description="Polar residues" evidence="14">
    <location>
        <begin position="345"/>
        <end position="356"/>
    </location>
</feature>
<comment type="subcellular location">
    <subcellularLocation>
        <location evidence="2">Nucleus</location>
        <location evidence="2">Nucleolus</location>
    </subcellularLocation>
</comment>
<dbReference type="GO" id="GO:0032453">
    <property type="term" value="F:histone H3K4 demethylase activity"/>
    <property type="evidence" value="ECO:0007669"/>
    <property type="project" value="TreeGrafter"/>
</dbReference>
<gene>
    <name evidence="17" type="ORF">SEMRO_202_G085380.1</name>
</gene>
<feature type="compositionally biased region" description="Low complexity" evidence="14">
    <location>
        <begin position="373"/>
        <end position="385"/>
    </location>
</feature>
<dbReference type="Gene3D" id="2.60.120.650">
    <property type="entry name" value="Cupin"/>
    <property type="match status" value="1"/>
</dbReference>
<feature type="compositionally biased region" description="Low complexity" evidence="14">
    <location>
        <begin position="585"/>
        <end position="616"/>
    </location>
</feature>
<protein>
    <recommendedName>
        <fullName evidence="7">Ribosomal oxygenase 2</fullName>
    </recommendedName>
    <alternativeName>
        <fullName evidence="8">Bifunctional lysine-specific demethylase and histidyl-hydroxylase MINA</fullName>
    </alternativeName>
    <alternativeName>
        <fullName evidence="9">Histone lysine demethylase MINA</fullName>
    </alternativeName>
    <alternativeName>
        <fullName evidence="10">MYC-induced nuclear antigen</fullName>
    </alternativeName>
</protein>
<feature type="region of interest" description="Disordered" evidence="14">
    <location>
        <begin position="500"/>
        <end position="784"/>
    </location>
</feature>
<feature type="chain" id="PRO_5040126726" description="Ribosomal oxygenase 2" evidence="15">
    <location>
        <begin position="21"/>
        <end position="966"/>
    </location>
</feature>
<reference evidence="17" key="1">
    <citation type="submission" date="2020-06" db="EMBL/GenBank/DDBJ databases">
        <authorList>
            <consortium name="Plant Systems Biology data submission"/>
        </authorList>
    </citation>
    <scope>NUCLEOTIDE SEQUENCE</scope>
    <source>
        <strain evidence="17">D6</strain>
    </source>
</reference>
<keyword evidence="17" id="KW-0675">Receptor</keyword>
<dbReference type="AlphaFoldDB" id="A0A9N8DKD3"/>
<evidence type="ECO:0000256" key="14">
    <source>
        <dbReference type="SAM" id="MobiDB-lite"/>
    </source>
</evidence>
<comment type="caution">
    <text evidence="17">The sequence shown here is derived from an EMBL/GenBank/DDBJ whole genome shotgun (WGS) entry which is preliminary data.</text>
</comment>
<evidence type="ECO:0000256" key="5">
    <source>
        <dbReference type="ARBA" id="ARBA00023004"/>
    </source>
</evidence>
<evidence type="ECO:0000259" key="16">
    <source>
        <dbReference type="Pfam" id="PF08007"/>
    </source>
</evidence>
<evidence type="ECO:0000256" key="13">
    <source>
        <dbReference type="ARBA" id="ARBA00049465"/>
    </source>
</evidence>
<keyword evidence="3" id="KW-0690">Ribosome biogenesis</keyword>
<keyword evidence="4" id="KW-0479">Metal-binding</keyword>
<dbReference type="GO" id="GO:0005730">
    <property type="term" value="C:nucleolus"/>
    <property type="evidence" value="ECO:0007669"/>
    <property type="project" value="UniProtKB-SubCell"/>
</dbReference>
<organism evidence="17 18">
    <name type="scientific">Seminavis robusta</name>
    <dbReference type="NCBI Taxonomy" id="568900"/>
    <lineage>
        <taxon>Eukaryota</taxon>
        <taxon>Sar</taxon>
        <taxon>Stramenopiles</taxon>
        <taxon>Ochrophyta</taxon>
        <taxon>Bacillariophyta</taxon>
        <taxon>Bacillariophyceae</taxon>
        <taxon>Bacillariophycidae</taxon>
        <taxon>Naviculales</taxon>
        <taxon>Naviculaceae</taxon>
        <taxon>Seminavis</taxon>
    </lineage>
</organism>
<dbReference type="Pfam" id="PF08007">
    <property type="entry name" value="JmjC_2"/>
    <property type="match status" value="1"/>
</dbReference>
<dbReference type="SUPFAM" id="SSF51197">
    <property type="entry name" value="Clavaminate synthase-like"/>
    <property type="match status" value="1"/>
</dbReference>
<keyword evidence="5" id="KW-0408">Iron</keyword>
<dbReference type="Proteomes" id="UP001153069">
    <property type="component" value="Unassembled WGS sequence"/>
</dbReference>
<evidence type="ECO:0000256" key="4">
    <source>
        <dbReference type="ARBA" id="ARBA00022723"/>
    </source>
</evidence>
<dbReference type="PANTHER" id="PTHR13096">
    <property type="entry name" value="MINA53 MYC INDUCED NUCLEAR ANTIGEN"/>
    <property type="match status" value="1"/>
</dbReference>
<keyword evidence="18" id="KW-1185">Reference proteome</keyword>
<evidence type="ECO:0000313" key="18">
    <source>
        <dbReference type="Proteomes" id="UP001153069"/>
    </source>
</evidence>
<comment type="cofactor">
    <cofactor evidence="1">
        <name>Fe(2+)</name>
        <dbReference type="ChEBI" id="CHEBI:29033"/>
    </cofactor>
</comment>
<feature type="signal peptide" evidence="15">
    <location>
        <begin position="1"/>
        <end position="20"/>
    </location>
</feature>
<dbReference type="OrthoDB" id="49436at2759"/>
<evidence type="ECO:0000256" key="2">
    <source>
        <dbReference type="ARBA" id="ARBA00004604"/>
    </source>
</evidence>